<dbReference type="GO" id="GO:0050661">
    <property type="term" value="F:NADP binding"/>
    <property type="evidence" value="ECO:0007669"/>
    <property type="project" value="InterPro"/>
</dbReference>
<dbReference type="Pfam" id="PF03446">
    <property type="entry name" value="NAD_binding_2"/>
    <property type="match status" value="1"/>
</dbReference>
<dbReference type="AlphaFoldDB" id="A0A3B0TH22"/>
<organism evidence="5">
    <name type="scientific">hydrothermal vent metagenome</name>
    <dbReference type="NCBI Taxonomy" id="652676"/>
    <lineage>
        <taxon>unclassified sequences</taxon>
        <taxon>metagenomes</taxon>
        <taxon>ecological metagenomes</taxon>
    </lineage>
</organism>
<proteinExistence type="predicted"/>
<sequence>MGKKVAFLGLGVMGYPMASYLAKAGNEVTVYNRTLPKAQKWAGEHGGKVAATPAEAAKGASVVFACVGNDNDIREVATAAFSGMGEGALFVDHTTASAEVARELYAAAGGRGLDFVDAPVSGGQAGAENGALTVMCGGDPEPYARAESLIAAYAKSCKRLGDIGAGQLTKMVNQICIAGLVQGLAEALHFARAAGLDGRAVVDVISKGAAQSWQMENRYETMLDDEFEFGFAVEWMRKDLGICLATAKQTGAQLPVTALVDQFYAEIEAMGGKRWDTSSLMARLQQNAPDGNNGGK</sequence>
<keyword evidence="1 5" id="KW-0560">Oxidoreductase</keyword>
<evidence type="ECO:0000313" key="5">
    <source>
        <dbReference type="EMBL" id="VAW12597.1"/>
    </source>
</evidence>
<dbReference type="EMBL" id="UOEM01000048">
    <property type="protein sequence ID" value="VAW12597.1"/>
    <property type="molecule type" value="Genomic_DNA"/>
</dbReference>
<dbReference type="InterPro" id="IPR015815">
    <property type="entry name" value="HIBADH-related"/>
</dbReference>
<evidence type="ECO:0000259" key="4">
    <source>
        <dbReference type="Pfam" id="PF14833"/>
    </source>
</evidence>
<dbReference type="PANTHER" id="PTHR43060:SF15">
    <property type="entry name" value="3-HYDROXYISOBUTYRATE DEHYDROGENASE-LIKE 1, MITOCHONDRIAL-RELATED"/>
    <property type="match status" value="1"/>
</dbReference>
<dbReference type="InterPro" id="IPR008927">
    <property type="entry name" value="6-PGluconate_DH-like_C_sf"/>
</dbReference>
<gene>
    <name evidence="5" type="ORF">MNBD_ALPHA09-2067</name>
</gene>
<evidence type="ECO:0000259" key="3">
    <source>
        <dbReference type="Pfam" id="PF03446"/>
    </source>
</evidence>
<keyword evidence="2" id="KW-0520">NAD</keyword>
<dbReference type="SUPFAM" id="SSF51735">
    <property type="entry name" value="NAD(P)-binding Rossmann-fold domains"/>
    <property type="match status" value="1"/>
</dbReference>
<dbReference type="InterPro" id="IPR036291">
    <property type="entry name" value="NAD(P)-bd_dom_sf"/>
</dbReference>
<dbReference type="InterPro" id="IPR006115">
    <property type="entry name" value="6PGDH_NADP-bd"/>
</dbReference>
<evidence type="ECO:0000256" key="2">
    <source>
        <dbReference type="ARBA" id="ARBA00023027"/>
    </source>
</evidence>
<dbReference type="GO" id="GO:0008679">
    <property type="term" value="F:2-hydroxy-3-oxopropionate reductase activity"/>
    <property type="evidence" value="ECO:0007669"/>
    <property type="project" value="UniProtKB-EC"/>
</dbReference>
<dbReference type="GO" id="GO:0051287">
    <property type="term" value="F:NAD binding"/>
    <property type="evidence" value="ECO:0007669"/>
    <property type="project" value="InterPro"/>
</dbReference>
<dbReference type="InterPro" id="IPR029154">
    <property type="entry name" value="HIBADH-like_NADP-bd"/>
</dbReference>
<dbReference type="PIRSF" id="PIRSF000103">
    <property type="entry name" value="HIBADH"/>
    <property type="match status" value="1"/>
</dbReference>
<dbReference type="Gene3D" id="1.10.1040.10">
    <property type="entry name" value="N-(1-d-carboxylethyl)-l-norvaline Dehydrogenase, domain 2"/>
    <property type="match status" value="1"/>
</dbReference>
<dbReference type="SUPFAM" id="SSF48179">
    <property type="entry name" value="6-phosphogluconate dehydrogenase C-terminal domain-like"/>
    <property type="match status" value="1"/>
</dbReference>
<dbReference type="EC" id="1.1.1.60" evidence="5"/>
<feature type="domain" description="6-phosphogluconate dehydrogenase NADP-binding" evidence="3">
    <location>
        <begin position="4"/>
        <end position="159"/>
    </location>
</feature>
<name>A0A3B0TH22_9ZZZZ</name>
<dbReference type="PANTHER" id="PTHR43060">
    <property type="entry name" value="3-HYDROXYISOBUTYRATE DEHYDROGENASE-LIKE 1, MITOCHONDRIAL-RELATED"/>
    <property type="match status" value="1"/>
</dbReference>
<reference evidence="5" key="1">
    <citation type="submission" date="2018-06" db="EMBL/GenBank/DDBJ databases">
        <authorList>
            <person name="Zhirakovskaya E."/>
        </authorList>
    </citation>
    <scope>NUCLEOTIDE SEQUENCE</scope>
</reference>
<feature type="domain" description="3-hydroxyisobutyrate dehydrogenase-like NAD-binding" evidence="4">
    <location>
        <begin position="164"/>
        <end position="281"/>
    </location>
</feature>
<accession>A0A3B0TH22</accession>
<protein>
    <submittedName>
        <fullName evidence="5">2-hydroxy-3-oxopropionate reductase</fullName>
        <ecNumber evidence="5">1.1.1.60</ecNumber>
    </submittedName>
</protein>
<dbReference type="Pfam" id="PF14833">
    <property type="entry name" value="NAD_binding_11"/>
    <property type="match status" value="1"/>
</dbReference>
<dbReference type="InterPro" id="IPR013328">
    <property type="entry name" value="6PGD_dom2"/>
</dbReference>
<evidence type="ECO:0000256" key="1">
    <source>
        <dbReference type="ARBA" id="ARBA00023002"/>
    </source>
</evidence>
<dbReference type="Gene3D" id="3.40.50.720">
    <property type="entry name" value="NAD(P)-binding Rossmann-like Domain"/>
    <property type="match status" value="1"/>
</dbReference>